<comment type="caution">
    <text evidence="1">The sequence shown here is derived from an EMBL/GenBank/DDBJ whole genome shotgun (WGS) entry which is preliminary data.</text>
</comment>
<dbReference type="EMBL" id="JAULSW010000004">
    <property type="protein sequence ID" value="KAK3385532.1"/>
    <property type="molecule type" value="Genomic_DNA"/>
</dbReference>
<reference evidence="1" key="1">
    <citation type="journal article" date="2023" name="Mol. Phylogenet. Evol.">
        <title>Genome-scale phylogeny and comparative genomics of the fungal order Sordariales.</title>
        <authorList>
            <person name="Hensen N."/>
            <person name="Bonometti L."/>
            <person name="Westerberg I."/>
            <person name="Brannstrom I.O."/>
            <person name="Guillou S."/>
            <person name="Cros-Aarteil S."/>
            <person name="Calhoun S."/>
            <person name="Haridas S."/>
            <person name="Kuo A."/>
            <person name="Mondo S."/>
            <person name="Pangilinan J."/>
            <person name="Riley R."/>
            <person name="LaButti K."/>
            <person name="Andreopoulos B."/>
            <person name="Lipzen A."/>
            <person name="Chen C."/>
            <person name="Yan M."/>
            <person name="Daum C."/>
            <person name="Ng V."/>
            <person name="Clum A."/>
            <person name="Steindorff A."/>
            <person name="Ohm R.A."/>
            <person name="Martin F."/>
            <person name="Silar P."/>
            <person name="Natvig D.O."/>
            <person name="Lalanne C."/>
            <person name="Gautier V."/>
            <person name="Ament-Velasquez S.L."/>
            <person name="Kruys A."/>
            <person name="Hutchinson M.I."/>
            <person name="Powell A.J."/>
            <person name="Barry K."/>
            <person name="Miller A.N."/>
            <person name="Grigoriev I.V."/>
            <person name="Debuchy R."/>
            <person name="Gladieux P."/>
            <person name="Hiltunen Thoren M."/>
            <person name="Johannesson H."/>
        </authorList>
    </citation>
    <scope>NUCLEOTIDE SEQUENCE</scope>
    <source>
        <strain evidence="1">CBS 232.78</strain>
    </source>
</reference>
<protein>
    <submittedName>
        <fullName evidence="1">Uncharacterized protein</fullName>
    </submittedName>
</protein>
<name>A0AAE0NPW1_9PEZI</name>
<organism evidence="1 2">
    <name type="scientific">Podospora didyma</name>
    <dbReference type="NCBI Taxonomy" id="330526"/>
    <lineage>
        <taxon>Eukaryota</taxon>
        <taxon>Fungi</taxon>
        <taxon>Dikarya</taxon>
        <taxon>Ascomycota</taxon>
        <taxon>Pezizomycotina</taxon>
        <taxon>Sordariomycetes</taxon>
        <taxon>Sordariomycetidae</taxon>
        <taxon>Sordariales</taxon>
        <taxon>Podosporaceae</taxon>
        <taxon>Podospora</taxon>
    </lineage>
</organism>
<reference evidence="1" key="2">
    <citation type="submission" date="2023-06" db="EMBL/GenBank/DDBJ databases">
        <authorList>
            <consortium name="Lawrence Berkeley National Laboratory"/>
            <person name="Haridas S."/>
            <person name="Hensen N."/>
            <person name="Bonometti L."/>
            <person name="Westerberg I."/>
            <person name="Brannstrom I.O."/>
            <person name="Guillou S."/>
            <person name="Cros-Aarteil S."/>
            <person name="Calhoun S."/>
            <person name="Kuo A."/>
            <person name="Mondo S."/>
            <person name="Pangilinan J."/>
            <person name="Riley R."/>
            <person name="LaButti K."/>
            <person name="Andreopoulos B."/>
            <person name="Lipzen A."/>
            <person name="Chen C."/>
            <person name="Yanf M."/>
            <person name="Daum C."/>
            <person name="Ng V."/>
            <person name="Clum A."/>
            <person name="Steindorff A."/>
            <person name="Ohm R."/>
            <person name="Martin F."/>
            <person name="Silar P."/>
            <person name="Natvig D."/>
            <person name="Lalanne C."/>
            <person name="Gautier V."/>
            <person name="Ament-velasquez S.L."/>
            <person name="Kruys A."/>
            <person name="Hutchinson M.I."/>
            <person name="Powell A.J."/>
            <person name="Barry K."/>
            <person name="Miller A.N."/>
            <person name="Grigoriev I.V."/>
            <person name="Debuchy R."/>
            <person name="Gladieux P."/>
            <person name="Thoren M.H."/>
            <person name="Johannesson H."/>
        </authorList>
    </citation>
    <scope>NUCLEOTIDE SEQUENCE</scope>
    <source>
        <strain evidence="1">CBS 232.78</strain>
    </source>
</reference>
<evidence type="ECO:0000313" key="1">
    <source>
        <dbReference type="EMBL" id="KAK3385532.1"/>
    </source>
</evidence>
<gene>
    <name evidence="1" type="ORF">B0H63DRAFT_473090</name>
</gene>
<accession>A0AAE0NPW1</accession>
<proteinExistence type="predicted"/>
<sequence>MFQIVRILAAFPSSLLSQKRLCSSLQADSPLLTHPATCNIPLLRRWIVRPIRRLQLVPRKRKRTPVASTPLRRKHHGASAFIPPFVPQYPQCLLTEDIH</sequence>
<dbReference type="AlphaFoldDB" id="A0AAE0NPW1"/>
<dbReference type="Proteomes" id="UP001285441">
    <property type="component" value="Unassembled WGS sequence"/>
</dbReference>
<evidence type="ECO:0000313" key="2">
    <source>
        <dbReference type="Proteomes" id="UP001285441"/>
    </source>
</evidence>
<keyword evidence="2" id="KW-1185">Reference proteome</keyword>